<sequence>MAFKRFLAGLTAFVIAFAASARLNVSSSGVIGGGDETEKGEGATLSASHGGVRADVDRPKPQYMLHERNKRIHGLRPFQELVDAAPAGSVLSPPPGAYAGPVTVDKPLTIEGGGQVTIDAGDLGTVFFLKSDDSVLRGLRLTGSGGSHDTDDSCLDVRGSRNLIENLVIDNCLFGIDLKQSNDNAIRGNRISSKPYELGIRGDGLRLWYSYRNLFEGNEVVDVRDMVAWYSSQNVFRNNVGRRSRYSFHFMFAKDNVVENNRFYDNTVGVYLMYTERIHVRNNVISHASGAAGMAIGFKESSDSDIEGNEIIYSAVGIGSDLSPFQPNTTIRFRNNRFAYNGIAVHFTSELGGNVFTDNTFEGNLTDVAQSGRGNEALNRWSGNYWDNYQGFDRNGDGIGDTPHEYYAYADQLWIEMPPARFFKTSPVMELLDFLERLAPFSSPELTLRDERPRHVKPVAGVKS</sequence>
<dbReference type="InterPro" id="IPR012334">
    <property type="entry name" value="Pectin_lyas_fold"/>
</dbReference>
<protein>
    <submittedName>
        <fullName evidence="4">Nitrous oxide reductase family maturation protein NosD</fullName>
    </submittedName>
</protein>
<feature type="chain" id="PRO_5041272792" evidence="2">
    <location>
        <begin position="22"/>
        <end position="464"/>
    </location>
</feature>
<dbReference type="InterPro" id="IPR006633">
    <property type="entry name" value="Carb-bd_sugar_hydrolysis-dom"/>
</dbReference>
<dbReference type="Pfam" id="PF05048">
    <property type="entry name" value="NosD"/>
    <property type="match status" value="1"/>
</dbReference>
<name>A0AA49FMF5_9PROT</name>
<dbReference type="InterPro" id="IPR007742">
    <property type="entry name" value="NosD_dom"/>
</dbReference>
<dbReference type="AlphaFoldDB" id="A0AA49FMF5"/>
<evidence type="ECO:0000256" key="1">
    <source>
        <dbReference type="SAM" id="MobiDB-lite"/>
    </source>
</evidence>
<feature type="domain" description="Carbohydrate-binding/sugar hydrolysis" evidence="3">
    <location>
        <begin position="85"/>
        <end position="238"/>
    </location>
</feature>
<dbReference type="InterPro" id="IPR026464">
    <property type="entry name" value="NosD_copper_fam"/>
</dbReference>
<dbReference type="InterPro" id="IPR022441">
    <property type="entry name" value="Para_beta_helix_rpt-2"/>
</dbReference>
<feature type="domain" description="Carbohydrate-binding/sugar hydrolysis" evidence="3">
    <location>
        <begin position="257"/>
        <end position="402"/>
    </location>
</feature>
<dbReference type="InterPro" id="IPR006626">
    <property type="entry name" value="PbH1"/>
</dbReference>
<evidence type="ECO:0000259" key="3">
    <source>
        <dbReference type="SMART" id="SM00722"/>
    </source>
</evidence>
<gene>
    <name evidence="4" type="primary">nosD</name>
    <name evidence="4" type="ORF">OHM77_06020</name>
</gene>
<dbReference type="InterPro" id="IPR011050">
    <property type="entry name" value="Pectin_lyase_fold/virulence"/>
</dbReference>
<evidence type="ECO:0000256" key="2">
    <source>
        <dbReference type="SAM" id="SignalP"/>
    </source>
</evidence>
<feature type="signal peptide" evidence="2">
    <location>
        <begin position="1"/>
        <end position="21"/>
    </location>
</feature>
<evidence type="ECO:0000313" key="4">
    <source>
        <dbReference type="EMBL" id="WIM06821.1"/>
    </source>
</evidence>
<dbReference type="NCBIfam" id="TIGR03804">
    <property type="entry name" value="para_beta_helix"/>
    <property type="match status" value="2"/>
</dbReference>
<feature type="region of interest" description="Disordered" evidence="1">
    <location>
        <begin position="33"/>
        <end position="57"/>
    </location>
</feature>
<dbReference type="NCBIfam" id="TIGR04247">
    <property type="entry name" value="NosD_copper_fam"/>
    <property type="match status" value="1"/>
</dbReference>
<reference evidence="4" key="1">
    <citation type="journal article" date="2023" name="Nat. Microbiol.">
        <title>Enrichment and characterization of a nitric oxide-reducing microbial community in a continuous bioreactor.</title>
        <authorList>
            <person name="Garrido-Amador P."/>
            <person name="Stortenbeker N."/>
            <person name="Wessels H.J.C.T."/>
            <person name="Speth D.R."/>
            <person name="Garcia-Heredia I."/>
            <person name="Kartal B."/>
        </authorList>
    </citation>
    <scope>NUCLEOTIDE SEQUENCE</scope>
    <source>
        <strain evidence="4">MAG1</strain>
    </source>
</reference>
<keyword evidence="2" id="KW-0732">Signal</keyword>
<proteinExistence type="predicted"/>
<dbReference type="EMBL" id="CP107246">
    <property type="protein sequence ID" value="WIM06821.1"/>
    <property type="molecule type" value="Genomic_DNA"/>
</dbReference>
<dbReference type="SMART" id="SM00722">
    <property type="entry name" value="CASH"/>
    <property type="match status" value="2"/>
</dbReference>
<dbReference type="SUPFAM" id="SSF51126">
    <property type="entry name" value="Pectin lyase-like"/>
    <property type="match status" value="1"/>
</dbReference>
<dbReference type="SMART" id="SM00710">
    <property type="entry name" value="PbH1"/>
    <property type="match status" value="7"/>
</dbReference>
<accession>A0AA49FMF5</accession>
<organism evidence="4">
    <name type="scientific">Candidatus Nitricoxidivorans perseverans</name>
    <dbReference type="NCBI Taxonomy" id="2975601"/>
    <lineage>
        <taxon>Bacteria</taxon>
        <taxon>Pseudomonadati</taxon>
        <taxon>Pseudomonadota</taxon>
        <taxon>Betaproteobacteria</taxon>
        <taxon>Nitrosomonadales</taxon>
        <taxon>Sterolibacteriaceae</taxon>
        <taxon>Candidatus Nitricoxidivorans</taxon>
    </lineage>
</organism>
<dbReference type="Proteomes" id="UP001234916">
    <property type="component" value="Chromosome"/>
</dbReference>
<dbReference type="Gene3D" id="2.160.20.10">
    <property type="entry name" value="Single-stranded right-handed beta-helix, Pectin lyase-like"/>
    <property type="match status" value="1"/>
</dbReference>
<dbReference type="KEGG" id="npv:OHM77_06020"/>